<reference evidence="1" key="1">
    <citation type="journal article" date="2015" name="Nature">
        <title>Complex archaea that bridge the gap between prokaryotes and eukaryotes.</title>
        <authorList>
            <person name="Spang A."/>
            <person name="Saw J.H."/>
            <person name="Jorgensen S.L."/>
            <person name="Zaremba-Niedzwiedzka K."/>
            <person name="Martijn J."/>
            <person name="Lind A.E."/>
            <person name="van Eijk R."/>
            <person name="Schleper C."/>
            <person name="Guy L."/>
            <person name="Ettema T.J."/>
        </authorList>
    </citation>
    <scope>NUCLEOTIDE SEQUENCE</scope>
</reference>
<gene>
    <name evidence="1" type="ORF">LCGC14_0510640</name>
</gene>
<comment type="caution">
    <text evidence="1">The sequence shown here is derived from an EMBL/GenBank/DDBJ whole genome shotgun (WGS) entry which is preliminary data.</text>
</comment>
<proteinExistence type="predicted"/>
<sequence length="266" mass="30503">MSAHTEFRCDEDIVRMVESANLSLHALRVFYGLHYLIDSDPSRRVIMMGPPHRRPMRVKGRKITQSTFPIGTNDLRQVRTAKDELMEANIMANFEYFDRESALEFRYSDKALLAAEQRKGGKFAIVDSAWLSRLSTPSQIMFYVRMMMHEAMQAPAFYIPGISAENPWQKVKKPWLRAAEKLSIGFGHQFLFCPEVDRMSEQVIAVRVKISHQRTTWHPGSLYCRTADKPPIAVSFGTSRAITRDELVVRAQWATVEPHSAKLTAK</sequence>
<organism evidence="1">
    <name type="scientific">marine sediment metagenome</name>
    <dbReference type="NCBI Taxonomy" id="412755"/>
    <lineage>
        <taxon>unclassified sequences</taxon>
        <taxon>metagenomes</taxon>
        <taxon>ecological metagenomes</taxon>
    </lineage>
</organism>
<dbReference type="EMBL" id="LAZR01000619">
    <property type="protein sequence ID" value="KKN62575.1"/>
    <property type="molecule type" value="Genomic_DNA"/>
</dbReference>
<name>A0A0F9S1E9_9ZZZZ</name>
<accession>A0A0F9S1E9</accession>
<evidence type="ECO:0000313" key="1">
    <source>
        <dbReference type="EMBL" id="KKN62575.1"/>
    </source>
</evidence>
<dbReference type="AlphaFoldDB" id="A0A0F9S1E9"/>
<protein>
    <submittedName>
        <fullName evidence="1">Uncharacterized protein</fullName>
    </submittedName>
</protein>